<gene>
    <name evidence="7" type="ORF">SAMN04488101_102152</name>
</gene>
<dbReference type="EMBL" id="FWYB01000002">
    <property type="protein sequence ID" value="SMC68356.1"/>
    <property type="molecule type" value="Genomic_DNA"/>
</dbReference>
<dbReference type="InterPro" id="IPR007627">
    <property type="entry name" value="RNA_pol_sigma70_r2"/>
</dbReference>
<protein>
    <submittedName>
        <fullName evidence="7">RNA polymerase sigma-70 factor, ECF subfamily</fullName>
    </submittedName>
</protein>
<reference evidence="7 8" key="1">
    <citation type="submission" date="2017-04" db="EMBL/GenBank/DDBJ databases">
        <authorList>
            <person name="Afonso C.L."/>
            <person name="Miller P.J."/>
            <person name="Scott M.A."/>
            <person name="Spackman E."/>
            <person name="Goraichik I."/>
            <person name="Dimitrov K.M."/>
            <person name="Suarez D.L."/>
            <person name="Swayne D.E."/>
        </authorList>
    </citation>
    <scope>NUCLEOTIDE SEQUENCE [LARGE SCALE GENOMIC DNA]</scope>
    <source>
        <strain evidence="7 8">DSM 19625</strain>
    </source>
</reference>
<dbReference type="InterPro" id="IPR013324">
    <property type="entry name" value="RNA_pol_sigma_r3/r4-like"/>
</dbReference>
<evidence type="ECO:0000256" key="4">
    <source>
        <dbReference type="ARBA" id="ARBA00023163"/>
    </source>
</evidence>
<dbReference type="SUPFAM" id="SSF88946">
    <property type="entry name" value="Sigma2 domain of RNA polymerase sigma factors"/>
    <property type="match status" value="1"/>
</dbReference>
<dbReference type="RefSeq" id="WP_084287684.1">
    <property type="nucleotide sequence ID" value="NZ_FWYB01000002.1"/>
</dbReference>
<dbReference type="Pfam" id="PF04542">
    <property type="entry name" value="Sigma70_r2"/>
    <property type="match status" value="1"/>
</dbReference>
<dbReference type="InterPro" id="IPR036388">
    <property type="entry name" value="WH-like_DNA-bd_sf"/>
</dbReference>
<keyword evidence="3" id="KW-0731">Sigma factor</keyword>
<keyword evidence="8" id="KW-1185">Reference proteome</keyword>
<feature type="domain" description="RNA polymerase sigma-70 region 2" evidence="5">
    <location>
        <begin position="29"/>
        <end position="95"/>
    </location>
</feature>
<dbReference type="SUPFAM" id="SSF88659">
    <property type="entry name" value="Sigma3 and sigma4 domains of RNA polymerase sigma factors"/>
    <property type="match status" value="1"/>
</dbReference>
<dbReference type="STRING" id="475255.SAMN04488101_102152"/>
<dbReference type="GO" id="GO:0016987">
    <property type="term" value="F:sigma factor activity"/>
    <property type="evidence" value="ECO:0007669"/>
    <property type="project" value="UniProtKB-KW"/>
</dbReference>
<comment type="similarity">
    <text evidence="1">Belongs to the sigma-70 factor family. ECF subfamily.</text>
</comment>
<dbReference type="NCBIfam" id="TIGR02937">
    <property type="entry name" value="sigma70-ECF"/>
    <property type="match status" value="1"/>
</dbReference>
<dbReference type="InterPro" id="IPR014284">
    <property type="entry name" value="RNA_pol_sigma-70_dom"/>
</dbReference>
<dbReference type="CDD" id="cd06171">
    <property type="entry name" value="Sigma70_r4"/>
    <property type="match status" value="1"/>
</dbReference>
<evidence type="ECO:0000259" key="6">
    <source>
        <dbReference type="Pfam" id="PF08281"/>
    </source>
</evidence>
<proteinExistence type="inferred from homology"/>
<evidence type="ECO:0000259" key="5">
    <source>
        <dbReference type="Pfam" id="PF04542"/>
    </source>
</evidence>
<dbReference type="PANTHER" id="PTHR43133">
    <property type="entry name" value="RNA POLYMERASE ECF-TYPE SIGMA FACTO"/>
    <property type="match status" value="1"/>
</dbReference>
<name>A0A1W2B601_9SPHI</name>
<evidence type="ECO:0000256" key="1">
    <source>
        <dbReference type="ARBA" id="ARBA00010641"/>
    </source>
</evidence>
<evidence type="ECO:0000313" key="7">
    <source>
        <dbReference type="EMBL" id="SMC68356.1"/>
    </source>
</evidence>
<dbReference type="AlphaFoldDB" id="A0A1W2B601"/>
<organism evidence="7 8">
    <name type="scientific">Pedobacter nyackensis</name>
    <dbReference type="NCBI Taxonomy" id="475255"/>
    <lineage>
        <taxon>Bacteria</taxon>
        <taxon>Pseudomonadati</taxon>
        <taxon>Bacteroidota</taxon>
        <taxon>Sphingobacteriia</taxon>
        <taxon>Sphingobacteriales</taxon>
        <taxon>Sphingobacteriaceae</taxon>
        <taxon>Pedobacter</taxon>
    </lineage>
</organism>
<evidence type="ECO:0000313" key="8">
    <source>
        <dbReference type="Proteomes" id="UP000192678"/>
    </source>
</evidence>
<keyword evidence="2" id="KW-0805">Transcription regulation</keyword>
<dbReference type="InterPro" id="IPR039425">
    <property type="entry name" value="RNA_pol_sigma-70-like"/>
</dbReference>
<dbReference type="PANTHER" id="PTHR43133:SF46">
    <property type="entry name" value="RNA POLYMERASE SIGMA-70 FACTOR ECF SUBFAMILY"/>
    <property type="match status" value="1"/>
</dbReference>
<accession>A0A1W2B601</accession>
<dbReference type="Gene3D" id="1.10.1740.10">
    <property type="match status" value="1"/>
</dbReference>
<feature type="domain" description="RNA polymerase sigma factor 70 region 4 type 2" evidence="6">
    <location>
        <begin position="126"/>
        <end position="176"/>
    </location>
</feature>
<dbReference type="InterPro" id="IPR013249">
    <property type="entry name" value="RNA_pol_sigma70_r4_t2"/>
</dbReference>
<dbReference type="Pfam" id="PF08281">
    <property type="entry name" value="Sigma70_r4_2"/>
    <property type="match status" value="1"/>
</dbReference>
<dbReference type="OrthoDB" id="679904at2"/>
<evidence type="ECO:0000256" key="2">
    <source>
        <dbReference type="ARBA" id="ARBA00023015"/>
    </source>
</evidence>
<sequence length="191" mass="22468">MSKPESNTSSEEDLLTQITEGNEKAFSVLYTTYWKYVYNSAYKRLQNCQDAENITQDIFLNIWNNRKTQKIENLKSFLYISVRNKVLDLIAKEKKYVELPEYIELFEQSSSSPAFQAIYKELLKEYKKQLEELPPQQKLIYELKFHENLSSDEIAEKLGLSVKTIRNHLGKAKIKLRASFFPIYVLALLHI</sequence>
<keyword evidence="4" id="KW-0804">Transcription</keyword>
<dbReference type="GO" id="GO:0003677">
    <property type="term" value="F:DNA binding"/>
    <property type="evidence" value="ECO:0007669"/>
    <property type="project" value="InterPro"/>
</dbReference>
<dbReference type="InterPro" id="IPR013325">
    <property type="entry name" value="RNA_pol_sigma_r2"/>
</dbReference>
<evidence type="ECO:0000256" key="3">
    <source>
        <dbReference type="ARBA" id="ARBA00023082"/>
    </source>
</evidence>
<dbReference type="Gene3D" id="1.10.10.10">
    <property type="entry name" value="Winged helix-like DNA-binding domain superfamily/Winged helix DNA-binding domain"/>
    <property type="match status" value="1"/>
</dbReference>
<dbReference type="Proteomes" id="UP000192678">
    <property type="component" value="Unassembled WGS sequence"/>
</dbReference>
<dbReference type="GO" id="GO:0006352">
    <property type="term" value="P:DNA-templated transcription initiation"/>
    <property type="evidence" value="ECO:0007669"/>
    <property type="project" value="InterPro"/>
</dbReference>